<name>A0ABQ9YCV1_9EUKA</name>
<feature type="region of interest" description="Disordered" evidence="1">
    <location>
        <begin position="209"/>
        <end position="236"/>
    </location>
</feature>
<dbReference type="Proteomes" id="UP001281761">
    <property type="component" value="Unassembled WGS sequence"/>
</dbReference>
<gene>
    <name evidence="2" type="ORF">BLNAU_3391</name>
</gene>
<accession>A0ABQ9YCV1</accession>
<proteinExistence type="predicted"/>
<feature type="region of interest" description="Disordered" evidence="1">
    <location>
        <begin position="456"/>
        <end position="542"/>
    </location>
</feature>
<feature type="region of interest" description="Disordered" evidence="1">
    <location>
        <begin position="703"/>
        <end position="947"/>
    </location>
</feature>
<feature type="compositionally biased region" description="Basic and acidic residues" evidence="1">
    <location>
        <begin position="733"/>
        <end position="931"/>
    </location>
</feature>
<feature type="region of interest" description="Disordered" evidence="1">
    <location>
        <begin position="1006"/>
        <end position="1035"/>
    </location>
</feature>
<evidence type="ECO:0008006" key="4">
    <source>
        <dbReference type="Google" id="ProtNLM"/>
    </source>
</evidence>
<comment type="caution">
    <text evidence="2">The sequence shown here is derived from an EMBL/GenBank/DDBJ whole genome shotgun (WGS) entry which is preliminary data.</text>
</comment>
<reference evidence="2 3" key="1">
    <citation type="journal article" date="2022" name="bioRxiv">
        <title>Genomics of Preaxostyla Flagellates Illuminates Evolutionary Transitions and the Path Towards Mitochondrial Loss.</title>
        <authorList>
            <person name="Novak L.V.F."/>
            <person name="Treitli S.C."/>
            <person name="Pyrih J."/>
            <person name="Halakuc P."/>
            <person name="Pipaliya S.V."/>
            <person name="Vacek V."/>
            <person name="Brzon O."/>
            <person name="Soukal P."/>
            <person name="Eme L."/>
            <person name="Dacks J.B."/>
            <person name="Karnkowska A."/>
            <person name="Elias M."/>
            <person name="Hampl V."/>
        </authorList>
    </citation>
    <scope>NUCLEOTIDE SEQUENCE [LARGE SCALE GENOMIC DNA]</scope>
    <source>
        <strain evidence="2">NAU3</strain>
        <tissue evidence="2">Gut</tissue>
    </source>
</reference>
<keyword evidence="3" id="KW-1185">Reference proteome</keyword>
<feature type="compositionally biased region" description="Polar residues" evidence="1">
    <location>
        <begin position="211"/>
        <end position="220"/>
    </location>
</feature>
<protein>
    <recommendedName>
        <fullName evidence="4">Trichohyalin</fullName>
    </recommendedName>
</protein>
<evidence type="ECO:0000313" key="3">
    <source>
        <dbReference type="Proteomes" id="UP001281761"/>
    </source>
</evidence>
<evidence type="ECO:0000313" key="2">
    <source>
        <dbReference type="EMBL" id="KAK2961593.1"/>
    </source>
</evidence>
<feature type="region of interest" description="Disordered" evidence="1">
    <location>
        <begin position="554"/>
        <end position="645"/>
    </location>
</feature>
<sequence length="1150" mass="138672">MVDPSFHMNYQQVLSPSSTLLRQPLSGSVMIVAPSTSSLRNIALESGHISSFATFPSLVYYVYGSGTDGKIHSDRLHPTSKHRFQMDLVLTITLPAPLTQLFQWDEQTVVATEQAFYFIRTSDIHDTADQPKRRQHDSSIMSKLTLNWDKLQFINYVVQSRSVMRAFRKNGGCVLFLQEISSDPGDPVQVMRVQNSESIHPIVPMSPVLSHPSSLPTSHQRYPRNGSLDEDDSVNESKADDILTQLDDCRQKRLENEVLIEELRLKVKDLQHVANKRKTEEESQKSEVQKLKQEFALKTEEYSKIVTESSILREKYEQLLLTMKNLESKHDSKLEEEFKSNKQLVESLKREIEQFRQEQEIWKATDQTREHECRENEKIIMELRQKAGSAEQNERKRLDEEEKLKETINALSKQNEGLERELKHVKESLETEKEIRDQNSREMLRMGEELEKWEEKWKSSVEEDLEKEEKERMERENEMKRRAESLKEAVKQMEEEAREREREIEKLKKERDEHEQRTVREKTENEEERKDWKEREELEKERREWELKLKEAKERETDLNRQLEDLKKEREHDTKEHERLKQEEERKRREQEEERHQKEEERQRREEEERFNRERAEKAAEEQRQKEEEERRRKEEEERKELEQKLKREELERAKERQEIEKERREWELKDVEARKREDELREALEAEKAERMRKEQEIRRLEREREEELLAMEQAEEERKKRGSEENEQQTEENRRLDKEREEAEKRKREEEERIAKEKAEEEERVRKEEEERLLREKIEKEKREKEDEEKRQKEREEWEKERREWELKLEEAKEREETLKTLLNEAKEEEKRRKEEEERRNRERTERKAEKQKRKEEEEREQKEEEERRQKEVAERAAREQAEREEEERKRKEKAEAEENKRREEEEKRQREEQERIAKEQAAKEEAAEAARLAQETRNIQREEEQSQILSLQSELDRLLLSEQHAKRDLIDLQNLMKAERIAAAENQRRLEEENDRLKRVVLVRGEDESTPSPKTPTRAIYPSSAQPSTRSEIDTPITIRSPQHVLALTSSMRRDWDSGGSPLRSNWPEHLMNQRSPISAVRTPASMMSGSSVYTARTVFEEELLEEGKRMMEIVGQLMLTLDGAIVGWVEDKKVIDELMARERDRG</sequence>
<dbReference type="EMBL" id="JARBJD010000015">
    <property type="protein sequence ID" value="KAK2961593.1"/>
    <property type="molecule type" value="Genomic_DNA"/>
</dbReference>
<organism evidence="2 3">
    <name type="scientific">Blattamonas nauphoetae</name>
    <dbReference type="NCBI Taxonomy" id="2049346"/>
    <lineage>
        <taxon>Eukaryota</taxon>
        <taxon>Metamonada</taxon>
        <taxon>Preaxostyla</taxon>
        <taxon>Oxymonadida</taxon>
        <taxon>Blattamonas</taxon>
    </lineage>
</organism>
<evidence type="ECO:0000256" key="1">
    <source>
        <dbReference type="SAM" id="MobiDB-lite"/>
    </source>
</evidence>